<keyword evidence="3" id="KW-1185">Reference proteome</keyword>
<reference evidence="2 3" key="1">
    <citation type="submission" date="2024-09" db="EMBL/GenBank/DDBJ databases">
        <authorList>
            <person name="Sun Q."/>
            <person name="Mori K."/>
        </authorList>
    </citation>
    <scope>NUCLEOTIDE SEQUENCE [LARGE SCALE GENOMIC DNA]</scope>
    <source>
        <strain evidence="2 3">TBRC 2205</strain>
    </source>
</reference>
<evidence type="ECO:0000256" key="1">
    <source>
        <dbReference type="SAM" id="Phobius"/>
    </source>
</evidence>
<evidence type="ECO:0000313" key="3">
    <source>
        <dbReference type="Proteomes" id="UP001589894"/>
    </source>
</evidence>
<dbReference type="EMBL" id="JBHLUE010000020">
    <property type="protein sequence ID" value="MFC0567247.1"/>
    <property type="molecule type" value="Genomic_DNA"/>
</dbReference>
<feature type="transmembrane region" description="Helical" evidence="1">
    <location>
        <begin position="52"/>
        <end position="70"/>
    </location>
</feature>
<name>A0ABV6P446_9ACTN</name>
<comment type="caution">
    <text evidence="2">The sequence shown here is derived from an EMBL/GenBank/DDBJ whole genome shotgun (WGS) entry which is preliminary data.</text>
</comment>
<keyword evidence="1" id="KW-0812">Transmembrane</keyword>
<protein>
    <recommendedName>
        <fullName evidence="4">DUF3040 domain-containing protein</fullName>
    </recommendedName>
</protein>
<keyword evidence="1" id="KW-0472">Membrane</keyword>
<keyword evidence="1" id="KW-1133">Transmembrane helix</keyword>
<proteinExistence type="predicted"/>
<dbReference type="Proteomes" id="UP001589894">
    <property type="component" value="Unassembled WGS sequence"/>
</dbReference>
<accession>A0ABV6P446</accession>
<evidence type="ECO:0008006" key="4">
    <source>
        <dbReference type="Google" id="ProtNLM"/>
    </source>
</evidence>
<sequence>MDDPAYHRAGWSMIAGGDVRTRDLVRGALRDGRTTDARVDVLLREWLHRWRLRRWLLLVSAAVAVGVAVWTDDPGLGAVLAAGGACMLLAALVAERTARRLRGYRGMVAEESPA</sequence>
<dbReference type="RefSeq" id="WP_377342537.1">
    <property type="nucleotide sequence ID" value="NZ_JBHLUE010000020.1"/>
</dbReference>
<organism evidence="2 3">
    <name type="scientific">Plantactinospora siamensis</name>
    <dbReference type="NCBI Taxonomy" id="555372"/>
    <lineage>
        <taxon>Bacteria</taxon>
        <taxon>Bacillati</taxon>
        <taxon>Actinomycetota</taxon>
        <taxon>Actinomycetes</taxon>
        <taxon>Micromonosporales</taxon>
        <taxon>Micromonosporaceae</taxon>
        <taxon>Plantactinospora</taxon>
    </lineage>
</organism>
<gene>
    <name evidence="2" type="ORF">ACFFHU_24295</name>
</gene>
<feature type="transmembrane region" description="Helical" evidence="1">
    <location>
        <begin position="76"/>
        <end position="94"/>
    </location>
</feature>
<evidence type="ECO:0000313" key="2">
    <source>
        <dbReference type="EMBL" id="MFC0567247.1"/>
    </source>
</evidence>